<evidence type="ECO:0000313" key="2">
    <source>
        <dbReference type="EMBL" id="MFD1705768.1"/>
    </source>
</evidence>
<feature type="region of interest" description="Disordered" evidence="1">
    <location>
        <begin position="114"/>
        <end position="136"/>
    </location>
</feature>
<dbReference type="InterPro" id="IPR025953">
    <property type="entry name" value="YlbD_coat"/>
</dbReference>
<organism evidence="2 3">
    <name type="scientific">Siminovitchia sediminis</name>
    <dbReference type="NCBI Taxonomy" id="1274353"/>
    <lineage>
        <taxon>Bacteria</taxon>
        <taxon>Bacillati</taxon>
        <taxon>Bacillota</taxon>
        <taxon>Bacilli</taxon>
        <taxon>Bacillales</taxon>
        <taxon>Bacillaceae</taxon>
        <taxon>Siminovitchia</taxon>
    </lineage>
</organism>
<gene>
    <name evidence="2" type="ORF">ACFSCZ_03270</name>
</gene>
<evidence type="ECO:0000313" key="3">
    <source>
        <dbReference type="Proteomes" id="UP001597301"/>
    </source>
</evidence>
<dbReference type="Proteomes" id="UP001597301">
    <property type="component" value="Unassembled WGS sequence"/>
</dbReference>
<feature type="compositionally biased region" description="Polar residues" evidence="1">
    <location>
        <begin position="114"/>
        <end position="128"/>
    </location>
</feature>
<name>A0ABW4KEA8_9BACI</name>
<feature type="region of interest" description="Disordered" evidence="1">
    <location>
        <begin position="52"/>
        <end position="73"/>
    </location>
</feature>
<dbReference type="RefSeq" id="WP_380772314.1">
    <property type="nucleotide sequence ID" value="NZ_JBHUEO010000005.1"/>
</dbReference>
<comment type="caution">
    <text evidence="2">The sequence shown here is derived from an EMBL/GenBank/DDBJ whole genome shotgun (WGS) entry which is preliminary data.</text>
</comment>
<feature type="compositionally biased region" description="Basic and acidic residues" evidence="1">
    <location>
        <begin position="64"/>
        <end position="73"/>
    </location>
</feature>
<dbReference type="Pfam" id="PF14071">
    <property type="entry name" value="YlbD_coat"/>
    <property type="match status" value="1"/>
</dbReference>
<reference evidence="3" key="1">
    <citation type="journal article" date="2019" name="Int. J. Syst. Evol. Microbiol.">
        <title>The Global Catalogue of Microorganisms (GCM) 10K type strain sequencing project: providing services to taxonomists for standard genome sequencing and annotation.</title>
        <authorList>
            <consortium name="The Broad Institute Genomics Platform"/>
            <consortium name="The Broad Institute Genome Sequencing Center for Infectious Disease"/>
            <person name="Wu L."/>
            <person name="Ma J."/>
        </authorList>
    </citation>
    <scope>NUCLEOTIDE SEQUENCE [LARGE SCALE GENOMIC DNA]</scope>
    <source>
        <strain evidence="3">CGMCC 1.12295</strain>
    </source>
</reference>
<accession>A0ABW4KEA8</accession>
<evidence type="ECO:0000256" key="1">
    <source>
        <dbReference type="SAM" id="MobiDB-lite"/>
    </source>
</evidence>
<proteinExistence type="predicted"/>
<sequence>MMTGKLHPSVEEFKAFVKEHPSLIKLVRSNEYNWQELYEEWYLLGPDDPKWNPYKQGNVPRTNKSNEKDEDDKRWVQQLTGMLKKVDPHQMQHHLQNLSQAIGAIQGVLSQFQGAGQESPPQQIQTPGNPFLFRKD</sequence>
<protein>
    <submittedName>
        <fullName evidence="2">YlbD family protein</fullName>
    </submittedName>
</protein>
<keyword evidence="3" id="KW-1185">Reference proteome</keyword>
<dbReference type="EMBL" id="JBHUEO010000005">
    <property type="protein sequence ID" value="MFD1705768.1"/>
    <property type="molecule type" value="Genomic_DNA"/>
</dbReference>